<comment type="caution">
    <text evidence="1">The sequence shown here is derived from an EMBL/GenBank/DDBJ whole genome shotgun (WGS) entry which is preliminary data.</text>
</comment>
<dbReference type="EMBL" id="LAZR01037747">
    <property type="protein sequence ID" value="KKL21402.1"/>
    <property type="molecule type" value="Genomic_DNA"/>
</dbReference>
<protein>
    <submittedName>
        <fullName evidence="1">Uncharacterized protein</fullName>
    </submittedName>
</protein>
<dbReference type="AlphaFoldDB" id="A0A0F9C532"/>
<gene>
    <name evidence="1" type="ORF">LCGC14_2445830</name>
</gene>
<organism evidence="1">
    <name type="scientific">marine sediment metagenome</name>
    <dbReference type="NCBI Taxonomy" id="412755"/>
    <lineage>
        <taxon>unclassified sequences</taxon>
        <taxon>metagenomes</taxon>
        <taxon>ecological metagenomes</taxon>
    </lineage>
</organism>
<proteinExistence type="predicted"/>
<sequence length="59" mass="6649">MQTWYLISKKDADLVEAGLKQIQDSPAPALEREVARATIHTLVTSLHTTEAIPEDFRNE</sequence>
<evidence type="ECO:0000313" key="1">
    <source>
        <dbReference type="EMBL" id="KKL21402.1"/>
    </source>
</evidence>
<reference evidence="1" key="1">
    <citation type="journal article" date="2015" name="Nature">
        <title>Complex archaea that bridge the gap between prokaryotes and eukaryotes.</title>
        <authorList>
            <person name="Spang A."/>
            <person name="Saw J.H."/>
            <person name="Jorgensen S.L."/>
            <person name="Zaremba-Niedzwiedzka K."/>
            <person name="Martijn J."/>
            <person name="Lind A.E."/>
            <person name="van Eijk R."/>
            <person name="Schleper C."/>
            <person name="Guy L."/>
            <person name="Ettema T.J."/>
        </authorList>
    </citation>
    <scope>NUCLEOTIDE SEQUENCE</scope>
</reference>
<name>A0A0F9C532_9ZZZZ</name>
<accession>A0A0F9C532</accession>